<feature type="compositionally biased region" description="Basic and acidic residues" evidence="1">
    <location>
        <begin position="93"/>
        <end position="104"/>
    </location>
</feature>
<name>A0ABQ8SMH3_PERAM</name>
<gene>
    <name evidence="2" type="ORF">ANN_23468</name>
</gene>
<proteinExistence type="predicted"/>
<feature type="region of interest" description="Disordered" evidence="1">
    <location>
        <begin position="67"/>
        <end position="153"/>
    </location>
</feature>
<evidence type="ECO:0000256" key="1">
    <source>
        <dbReference type="SAM" id="MobiDB-lite"/>
    </source>
</evidence>
<feature type="compositionally biased region" description="Basic and acidic residues" evidence="1">
    <location>
        <begin position="69"/>
        <end position="85"/>
    </location>
</feature>
<feature type="region of interest" description="Disordered" evidence="1">
    <location>
        <begin position="21"/>
        <end position="48"/>
    </location>
</feature>
<keyword evidence="3" id="KW-1185">Reference proteome</keyword>
<accession>A0ABQ8SMH3</accession>
<feature type="compositionally biased region" description="Basic and acidic residues" evidence="1">
    <location>
        <begin position="112"/>
        <end position="124"/>
    </location>
</feature>
<feature type="compositionally biased region" description="Basic and acidic residues" evidence="1">
    <location>
        <begin position="138"/>
        <end position="153"/>
    </location>
</feature>
<comment type="caution">
    <text evidence="2">The sequence shown here is derived from an EMBL/GenBank/DDBJ whole genome shotgun (WGS) entry which is preliminary data.</text>
</comment>
<reference evidence="2 3" key="1">
    <citation type="journal article" date="2022" name="Allergy">
        <title>Genome assembly and annotation of Periplaneta americana reveal a comprehensive cockroach allergen profile.</title>
        <authorList>
            <person name="Wang L."/>
            <person name="Xiong Q."/>
            <person name="Saelim N."/>
            <person name="Wang L."/>
            <person name="Nong W."/>
            <person name="Wan A.T."/>
            <person name="Shi M."/>
            <person name="Liu X."/>
            <person name="Cao Q."/>
            <person name="Hui J.H.L."/>
            <person name="Sookrung N."/>
            <person name="Leung T.F."/>
            <person name="Tungtrongchitr A."/>
            <person name="Tsui S.K.W."/>
        </authorList>
    </citation>
    <scope>NUCLEOTIDE SEQUENCE [LARGE SCALE GENOMIC DNA]</scope>
    <source>
        <strain evidence="2">PWHHKU_190912</strain>
    </source>
</reference>
<organism evidence="2 3">
    <name type="scientific">Periplaneta americana</name>
    <name type="common">American cockroach</name>
    <name type="synonym">Blatta americana</name>
    <dbReference type="NCBI Taxonomy" id="6978"/>
    <lineage>
        <taxon>Eukaryota</taxon>
        <taxon>Metazoa</taxon>
        <taxon>Ecdysozoa</taxon>
        <taxon>Arthropoda</taxon>
        <taxon>Hexapoda</taxon>
        <taxon>Insecta</taxon>
        <taxon>Pterygota</taxon>
        <taxon>Neoptera</taxon>
        <taxon>Polyneoptera</taxon>
        <taxon>Dictyoptera</taxon>
        <taxon>Blattodea</taxon>
        <taxon>Blattoidea</taxon>
        <taxon>Blattidae</taxon>
        <taxon>Blattinae</taxon>
        <taxon>Periplaneta</taxon>
    </lineage>
</organism>
<evidence type="ECO:0000313" key="2">
    <source>
        <dbReference type="EMBL" id="KAJ4434897.1"/>
    </source>
</evidence>
<protein>
    <submittedName>
        <fullName evidence="2">Uncharacterized protein</fullName>
    </submittedName>
</protein>
<feature type="compositionally biased region" description="Low complexity" evidence="1">
    <location>
        <begin position="126"/>
        <end position="137"/>
    </location>
</feature>
<sequence>MSPGTSIESYPAFYRIGLREKPGKNLNQVTCPDRDSNPGHLVSRPDVLTGTPQVKNTIRAALRYATFSDLRRGIEGQQEDKENKGKQGGQGATERKGQEKENTRNRRTIRGIQEEHEEYKDNTKNTRITRITRGIRIPHGECKEDRVNARRTG</sequence>
<dbReference type="Proteomes" id="UP001148838">
    <property type="component" value="Unassembled WGS sequence"/>
</dbReference>
<evidence type="ECO:0000313" key="3">
    <source>
        <dbReference type="Proteomes" id="UP001148838"/>
    </source>
</evidence>
<dbReference type="EMBL" id="JAJSOF020000025">
    <property type="protein sequence ID" value="KAJ4434897.1"/>
    <property type="molecule type" value="Genomic_DNA"/>
</dbReference>